<comment type="caution">
    <text evidence="1">The sequence shown here is derived from an EMBL/GenBank/DDBJ whole genome shotgun (WGS) entry which is preliminary data.</text>
</comment>
<feature type="non-terminal residue" evidence="1">
    <location>
        <position position="57"/>
    </location>
</feature>
<protein>
    <submittedName>
        <fullName evidence="1">21711_t:CDS:1</fullName>
    </submittedName>
</protein>
<sequence length="57" mass="6715">MNNKPLSKSWNMSKLNLAKQLYNEEKYKSAYDLFEQLTCQKQENNTHKEGIEIYGTA</sequence>
<dbReference type="Proteomes" id="UP000789920">
    <property type="component" value="Unassembled WGS sequence"/>
</dbReference>
<reference evidence="1" key="1">
    <citation type="submission" date="2021-06" db="EMBL/GenBank/DDBJ databases">
        <authorList>
            <person name="Kallberg Y."/>
            <person name="Tangrot J."/>
            <person name="Rosling A."/>
        </authorList>
    </citation>
    <scope>NUCLEOTIDE SEQUENCE</scope>
    <source>
        <strain evidence="1">MA461A</strain>
    </source>
</reference>
<evidence type="ECO:0000313" key="1">
    <source>
        <dbReference type="EMBL" id="CAG8754323.1"/>
    </source>
</evidence>
<accession>A0ACA9QKA4</accession>
<name>A0ACA9QKA4_9GLOM</name>
<organism evidence="1 2">
    <name type="scientific">Racocetra persica</name>
    <dbReference type="NCBI Taxonomy" id="160502"/>
    <lineage>
        <taxon>Eukaryota</taxon>
        <taxon>Fungi</taxon>
        <taxon>Fungi incertae sedis</taxon>
        <taxon>Mucoromycota</taxon>
        <taxon>Glomeromycotina</taxon>
        <taxon>Glomeromycetes</taxon>
        <taxon>Diversisporales</taxon>
        <taxon>Gigasporaceae</taxon>
        <taxon>Racocetra</taxon>
    </lineage>
</organism>
<dbReference type="EMBL" id="CAJVQC010033590">
    <property type="protein sequence ID" value="CAG8754323.1"/>
    <property type="molecule type" value="Genomic_DNA"/>
</dbReference>
<evidence type="ECO:0000313" key="2">
    <source>
        <dbReference type="Proteomes" id="UP000789920"/>
    </source>
</evidence>
<gene>
    <name evidence="1" type="ORF">RPERSI_LOCUS14519</name>
</gene>
<keyword evidence="2" id="KW-1185">Reference proteome</keyword>
<proteinExistence type="predicted"/>